<dbReference type="RefSeq" id="WP_265582444.1">
    <property type="nucleotide sequence ID" value="NZ_CP036172.1"/>
</dbReference>
<name>A0A8A3S570_9EURY</name>
<dbReference type="KEGG" id="maqe:RJ40_05970"/>
<evidence type="ECO:0000313" key="1">
    <source>
        <dbReference type="EMBL" id="QSZ67073.1"/>
    </source>
</evidence>
<dbReference type="InterPro" id="IPR056131">
    <property type="entry name" value="DUF7714"/>
</dbReference>
<organism evidence="1 2">
    <name type="scientific">Methanofollis aquaemaris</name>
    <dbReference type="NCBI Taxonomy" id="126734"/>
    <lineage>
        <taxon>Archaea</taxon>
        <taxon>Methanobacteriati</taxon>
        <taxon>Methanobacteriota</taxon>
        <taxon>Stenosarchaea group</taxon>
        <taxon>Methanomicrobia</taxon>
        <taxon>Methanomicrobiales</taxon>
        <taxon>Methanomicrobiaceae</taxon>
        <taxon>Methanofollis</taxon>
    </lineage>
</organism>
<evidence type="ECO:0000313" key="2">
    <source>
        <dbReference type="Proteomes" id="UP001042704"/>
    </source>
</evidence>
<dbReference type="AlphaFoldDB" id="A0A8A3S570"/>
<gene>
    <name evidence="1" type="ORF">RJ40_05970</name>
</gene>
<dbReference type="Pfam" id="PF24830">
    <property type="entry name" value="DUF7714"/>
    <property type="match status" value="1"/>
</dbReference>
<protein>
    <submittedName>
        <fullName evidence="1">Uncharacterized protein</fullName>
    </submittedName>
</protein>
<dbReference type="EMBL" id="CP036172">
    <property type="protein sequence ID" value="QSZ67073.1"/>
    <property type="molecule type" value="Genomic_DNA"/>
</dbReference>
<proteinExistence type="predicted"/>
<dbReference type="GeneID" id="76423889"/>
<reference evidence="1" key="2">
    <citation type="submission" date="2019-02" db="EMBL/GenBank/DDBJ databases">
        <authorList>
            <person name="Chen S.-C."/>
            <person name="Chien H.-H."/>
            <person name="Lai M.-C."/>
        </authorList>
    </citation>
    <scope>NUCLEOTIDE SEQUENCE</scope>
    <source>
        <strain evidence="1">N2F9704</strain>
    </source>
</reference>
<reference evidence="1" key="1">
    <citation type="journal article" date="2001" name="Int. J. Syst. Evol. Microbiol.">
        <title>Methanofollis aquaemaris sp. nov., a methanogen isolated from an aquaculture fish pond.</title>
        <authorList>
            <person name="Lai M.C."/>
            <person name="Chen S.C."/>
        </authorList>
    </citation>
    <scope>NUCLEOTIDE SEQUENCE</scope>
    <source>
        <strain evidence="1">N2F9704</strain>
    </source>
</reference>
<accession>A0A8A3S570</accession>
<dbReference type="Proteomes" id="UP001042704">
    <property type="component" value="Chromosome"/>
</dbReference>
<keyword evidence="2" id="KW-1185">Reference proteome</keyword>
<sequence>MIFPEECKYVGLATTKPLGEKVYFLSRWLIRETDEGPEVLAVSLADGDELMREVKAGWVLATPEETAVWPEPVNINDRSRLLRLASESGKRCTIFTSPDESRTFVFDPEPGSFLTVHVYDIVPPRAHLAAVLEELEATGLFGDLNVTFEYHIRDIRDLEAEVYPCRAGGFDRTLDADRLEGNERVAGCLTARQFCAENYGDGIEIAEICPLTQVAEEPFIARCCRGEREGVGVWNEKYGGVVHWGASPHTIDLVLRRMLEEWREDEGRGRSG</sequence>